<name>A0ABD1Y783_9MARC</name>
<dbReference type="EMBL" id="JBHFFA010000006">
    <property type="protein sequence ID" value="KAL2621214.1"/>
    <property type="molecule type" value="Genomic_DNA"/>
</dbReference>
<keyword evidence="2" id="KW-1185">Reference proteome</keyword>
<evidence type="ECO:0000313" key="1">
    <source>
        <dbReference type="EMBL" id="KAL2621214.1"/>
    </source>
</evidence>
<dbReference type="AlphaFoldDB" id="A0ABD1Y783"/>
<proteinExistence type="predicted"/>
<sequence>MDDDGTNSNEHSKTLDHSLRRIAEVIKSMSPNHEYSVIAKEVVNLIRRFKIIGRSYADQVVMKIQEVNVLKMKKQMLEKKLDLLRSKISSVLPDHERVIVPQDAVKLDVLRQRAARPEQQLRVGGTRNDKAVVPQDTCNLDVINHVEPEQSRN</sequence>
<dbReference type="Proteomes" id="UP001605036">
    <property type="component" value="Unassembled WGS sequence"/>
</dbReference>
<gene>
    <name evidence="1" type="ORF">R1flu_001419</name>
</gene>
<comment type="caution">
    <text evidence="1">The sequence shown here is derived from an EMBL/GenBank/DDBJ whole genome shotgun (WGS) entry which is preliminary data.</text>
</comment>
<reference evidence="1 2" key="1">
    <citation type="submission" date="2024-09" db="EMBL/GenBank/DDBJ databases">
        <title>Chromosome-scale assembly of Riccia fluitans.</title>
        <authorList>
            <person name="Paukszto L."/>
            <person name="Sawicki J."/>
            <person name="Karawczyk K."/>
            <person name="Piernik-Szablinska J."/>
            <person name="Szczecinska M."/>
            <person name="Mazdziarz M."/>
        </authorList>
    </citation>
    <scope>NUCLEOTIDE SEQUENCE [LARGE SCALE GENOMIC DNA]</scope>
    <source>
        <strain evidence="1">Rf_01</strain>
        <tissue evidence="1">Aerial parts of the thallus</tissue>
    </source>
</reference>
<organism evidence="1 2">
    <name type="scientific">Riccia fluitans</name>
    <dbReference type="NCBI Taxonomy" id="41844"/>
    <lineage>
        <taxon>Eukaryota</taxon>
        <taxon>Viridiplantae</taxon>
        <taxon>Streptophyta</taxon>
        <taxon>Embryophyta</taxon>
        <taxon>Marchantiophyta</taxon>
        <taxon>Marchantiopsida</taxon>
        <taxon>Marchantiidae</taxon>
        <taxon>Marchantiales</taxon>
        <taxon>Ricciaceae</taxon>
        <taxon>Riccia</taxon>
    </lineage>
</organism>
<accession>A0ABD1Y783</accession>
<protein>
    <submittedName>
        <fullName evidence="1">Uncharacterized protein</fullName>
    </submittedName>
</protein>
<evidence type="ECO:0000313" key="2">
    <source>
        <dbReference type="Proteomes" id="UP001605036"/>
    </source>
</evidence>